<comment type="subcellular location">
    <subcellularLocation>
        <location evidence="1">Cytoplasm</location>
    </subcellularLocation>
</comment>
<reference evidence="6" key="1">
    <citation type="journal article" date="2019" name="Int. J. Syst. Evol. Microbiol.">
        <title>The Global Catalogue of Microorganisms (GCM) 10K type strain sequencing project: providing services to taxonomists for standard genome sequencing and annotation.</title>
        <authorList>
            <consortium name="The Broad Institute Genomics Platform"/>
            <consortium name="The Broad Institute Genome Sequencing Center for Infectious Disease"/>
            <person name="Wu L."/>
            <person name="Ma J."/>
        </authorList>
    </citation>
    <scope>NUCLEOTIDE SEQUENCE [LARGE SCALE GENOMIC DNA]</scope>
    <source>
        <strain evidence="6">ZS-22-S1</strain>
    </source>
</reference>
<keyword evidence="6" id="KW-1185">Reference proteome</keyword>
<evidence type="ECO:0000313" key="6">
    <source>
        <dbReference type="Proteomes" id="UP001595859"/>
    </source>
</evidence>
<name>A0ABV9S1V4_9PSEU</name>
<evidence type="ECO:0000256" key="1">
    <source>
        <dbReference type="ARBA" id="ARBA00004496"/>
    </source>
</evidence>
<organism evidence="5 6">
    <name type="scientific">Actinophytocola glycyrrhizae</name>
    <dbReference type="NCBI Taxonomy" id="2044873"/>
    <lineage>
        <taxon>Bacteria</taxon>
        <taxon>Bacillati</taxon>
        <taxon>Actinomycetota</taxon>
        <taxon>Actinomycetes</taxon>
        <taxon>Pseudonocardiales</taxon>
        <taxon>Pseudonocardiaceae</taxon>
    </lineage>
</organism>
<protein>
    <submittedName>
        <fullName evidence="5">ESX secretion-associated protein EspG</fullName>
    </submittedName>
</protein>
<dbReference type="Pfam" id="PF14011">
    <property type="entry name" value="ESX-1_EspG"/>
    <property type="match status" value="1"/>
</dbReference>
<dbReference type="RefSeq" id="WP_378055545.1">
    <property type="nucleotide sequence ID" value="NZ_JBHSIS010000003.1"/>
</dbReference>
<evidence type="ECO:0000313" key="5">
    <source>
        <dbReference type="EMBL" id="MFC4853599.1"/>
    </source>
</evidence>
<sequence length="256" mass="27466">MALFVPATVPARVLAWLVARHGLGEPHIALAPTAVWRPPHEPDPWPDRSADWLTKLGWCDRAGRLEREVSASLAVLCRPVDEAYGWITHVGVTIAVLAARIGKDAVLAVRTPDDMVGLSGIPAGRLTERLVAQLPELPPLPGRPWTVSPAEVRSVNKTGRRLGPAGATVLRASPEARAARQLLTQPRTGGGELWVAHRDRSGLRHVGQPVRYADLAGGRVLLTRQPRGVRVVPGAGADLVAALNGAHRGLPRRVRT</sequence>
<gene>
    <name evidence="5" type="ORF">ACFPCV_08775</name>
</gene>
<keyword evidence="4" id="KW-0143">Chaperone</keyword>
<evidence type="ECO:0000256" key="2">
    <source>
        <dbReference type="ARBA" id="ARBA00006411"/>
    </source>
</evidence>
<dbReference type="EMBL" id="JBHSIS010000003">
    <property type="protein sequence ID" value="MFC4853599.1"/>
    <property type="molecule type" value="Genomic_DNA"/>
</dbReference>
<evidence type="ECO:0000256" key="3">
    <source>
        <dbReference type="ARBA" id="ARBA00022490"/>
    </source>
</evidence>
<comment type="caution">
    <text evidence="5">The sequence shown here is derived from an EMBL/GenBank/DDBJ whole genome shotgun (WGS) entry which is preliminary data.</text>
</comment>
<evidence type="ECO:0000256" key="4">
    <source>
        <dbReference type="ARBA" id="ARBA00023186"/>
    </source>
</evidence>
<dbReference type="InterPro" id="IPR025734">
    <property type="entry name" value="EspG"/>
</dbReference>
<accession>A0ABV9S1V4</accession>
<keyword evidence="3" id="KW-0963">Cytoplasm</keyword>
<comment type="similarity">
    <text evidence="2">Belongs to the EspG family.</text>
</comment>
<proteinExistence type="inferred from homology"/>
<dbReference type="Proteomes" id="UP001595859">
    <property type="component" value="Unassembled WGS sequence"/>
</dbReference>